<reference evidence="6 7" key="1">
    <citation type="journal article" date="2021" name="ISME Commun">
        <title>Automated analysis of genomic sequences facilitates high-throughput and comprehensive description of bacteria.</title>
        <authorList>
            <person name="Hitch T.C.A."/>
        </authorList>
    </citation>
    <scope>NUCLEOTIDE SEQUENCE [LARGE SCALE GENOMIC DNA]</scope>
    <source>
        <strain evidence="6 7">Sanger_03</strain>
    </source>
</reference>
<protein>
    <submittedName>
        <fullName evidence="6">Formate/nitrite transporter family protein</fullName>
    </submittedName>
</protein>
<dbReference type="Proteomes" id="UP001652431">
    <property type="component" value="Unassembled WGS sequence"/>
</dbReference>
<evidence type="ECO:0000256" key="4">
    <source>
        <dbReference type="ARBA" id="ARBA00023136"/>
    </source>
</evidence>
<feature type="transmembrane region" description="Helical" evidence="5">
    <location>
        <begin position="32"/>
        <end position="53"/>
    </location>
</feature>
<feature type="transmembrane region" description="Helical" evidence="5">
    <location>
        <begin position="7"/>
        <end position="26"/>
    </location>
</feature>
<comment type="caution">
    <text evidence="6">The sequence shown here is derived from an EMBL/GenBank/DDBJ whole genome shotgun (WGS) entry which is preliminary data.</text>
</comment>
<evidence type="ECO:0000313" key="7">
    <source>
        <dbReference type="Proteomes" id="UP001652431"/>
    </source>
</evidence>
<feature type="transmembrane region" description="Helical" evidence="5">
    <location>
        <begin position="145"/>
        <end position="167"/>
    </location>
</feature>
<dbReference type="Gene3D" id="1.20.1080.10">
    <property type="entry name" value="Glycerol uptake facilitator protein"/>
    <property type="match status" value="1"/>
</dbReference>
<evidence type="ECO:0000256" key="5">
    <source>
        <dbReference type="SAM" id="Phobius"/>
    </source>
</evidence>
<dbReference type="EMBL" id="JAOQJU010000007">
    <property type="protein sequence ID" value="MCU6686487.1"/>
    <property type="molecule type" value="Genomic_DNA"/>
</dbReference>
<dbReference type="PANTHER" id="PTHR30520">
    <property type="entry name" value="FORMATE TRANSPORTER-RELATED"/>
    <property type="match status" value="1"/>
</dbReference>
<feature type="transmembrane region" description="Helical" evidence="5">
    <location>
        <begin position="74"/>
        <end position="96"/>
    </location>
</feature>
<evidence type="ECO:0000256" key="1">
    <source>
        <dbReference type="ARBA" id="ARBA00004141"/>
    </source>
</evidence>
<sequence>MRKSGSVFLSAVGAGLAISVGGTVYLSLENKIAGALLFTIGLYAIVLNGLYLYTGKVGYLVEQKNKKEYGILLVLTWLGNLVGTGIGAAALCGSRINGIRDKAYDICQAKLADTPGSLFLLAIFCGMLMYIAVDGYKKTENPIILFLCVSVFILSGFEHCIANMFYFSLAGVWSFRALFCLLVITLGNSVGGVLIPFIKKAEYTY</sequence>
<accession>A0ABT2RM54</accession>
<dbReference type="Pfam" id="PF01226">
    <property type="entry name" value="Form_Nir_trans"/>
    <property type="match status" value="1"/>
</dbReference>
<comment type="subcellular location">
    <subcellularLocation>
        <location evidence="1">Membrane</location>
        <topology evidence="1">Multi-pass membrane protein</topology>
    </subcellularLocation>
</comment>
<dbReference type="PANTHER" id="PTHR30520:SF8">
    <property type="entry name" value="NITRITE TRANSPORTER NIRC"/>
    <property type="match status" value="1"/>
</dbReference>
<dbReference type="RefSeq" id="WP_158369565.1">
    <property type="nucleotide sequence ID" value="NZ_JAOQJU010000007.1"/>
</dbReference>
<evidence type="ECO:0000256" key="3">
    <source>
        <dbReference type="ARBA" id="ARBA00022989"/>
    </source>
</evidence>
<organism evidence="6 7">
    <name type="scientific">Dorea acetigenes</name>
    <dbReference type="NCBI Taxonomy" id="2981787"/>
    <lineage>
        <taxon>Bacteria</taxon>
        <taxon>Bacillati</taxon>
        <taxon>Bacillota</taxon>
        <taxon>Clostridia</taxon>
        <taxon>Lachnospirales</taxon>
        <taxon>Lachnospiraceae</taxon>
        <taxon>Dorea</taxon>
    </lineage>
</organism>
<keyword evidence="2 5" id="KW-0812">Transmembrane</keyword>
<keyword evidence="7" id="KW-1185">Reference proteome</keyword>
<dbReference type="InterPro" id="IPR000292">
    <property type="entry name" value="For/NO2_transpt"/>
</dbReference>
<keyword evidence="3 5" id="KW-1133">Transmembrane helix</keyword>
<proteinExistence type="predicted"/>
<feature type="transmembrane region" description="Helical" evidence="5">
    <location>
        <begin position="173"/>
        <end position="198"/>
    </location>
</feature>
<feature type="transmembrane region" description="Helical" evidence="5">
    <location>
        <begin position="116"/>
        <end position="133"/>
    </location>
</feature>
<gene>
    <name evidence="6" type="ORF">OCV99_07980</name>
</gene>
<name>A0ABT2RM54_9FIRM</name>
<dbReference type="InterPro" id="IPR023271">
    <property type="entry name" value="Aquaporin-like"/>
</dbReference>
<evidence type="ECO:0000256" key="2">
    <source>
        <dbReference type="ARBA" id="ARBA00022692"/>
    </source>
</evidence>
<evidence type="ECO:0000313" key="6">
    <source>
        <dbReference type="EMBL" id="MCU6686487.1"/>
    </source>
</evidence>
<keyword evidence="4 5" id="KW-0472">Membrane</keyword>